<organism evidence="1 2">
    <name type="scientific">Terfezia boudieri ATCC MYA-4762</name>
    <dbReference type="NCBI Taxonomy" id="1051890"/>
    <lineage>
        <taxon>Eukaryota</taxon>
        <taxon>Fungi</taxon>
        <taxon>Dikarya</taxon>
        <taxon>Ascomycota</taxon>
        <taxon>Pezizomycotina</taxon>
        <taxon>Pezizomycetes</taxon>
        <taxon>Pezizales</taxon>
        <taxon>Pezizaceae</taxon>
        <taxon>Terfezia</taxon>
    </lineage>
</organism>
<gene>
    <name evidence="1" type="ORF">L211DRAFT_843652</name>
</gene>
<keyword evidence="2" id="KW-1185">Reference proteome</keyword>
<feature type="non-terminal residue" evidence="1">
    <location>
        <position position="1"/>
    </location>
</feature>
<dbReference type="Proteomes" id="UP000267821">
    <property type="component" value="Unassembled WGS sequence"/>
</dbReference>
<evidence type="ECO:0000313" key="2">
    <source>
        <dbReference type="Proteomes" id="UP000267821"/>
    </source>
</evidence>
<reference evidence="1 2" key="1">
    <citation type="journal article" date="2018" name="Nat. Ecol. Evol.">
        <title>Pezizomycetes genomes reveal the molecular basis of ectomycorrhizal truffle lifestyle.</title>
        <authorList>
            <person name="Murat C."/>
            <person name="Payen T."/>
            <person name="Noel B."/>
            <person name="Kuo A."/>
            <person name="Morin E."/>
            <person name="Chen J."/>
            <person name="Kohler A."/>
            <person name="Krizsan K."/>
            <person name="Balestrini R."/>
            <person name="Da Silva C."/>
            <person name="Montanini B."/>
            <person name="Hainaut M."/>
            <person name="Levati E."/>
            <person name="Barry K.W."/>
            <person name="Belfiori B."/>
            <person name="Cichocki N."/>
            <person name="Clum A."/>
            <person name="Dockter R.B."/>
            <person name="Fauchery L."/>
            <person name="Guy J."/>
            <person name="Iotti M."/>
            <person name="Le Tacon F."/>
            <person name="Lindquist E.A."/>
            <person name="Lipzen A."/>
            <person name="Malagnac F."/>
            <person name="Mello A."/>
            <person name="Molinier V."/>
            <person name="Miyauchi S."/>
            <person name="Poulain J."/>
            <person name="Riccioni C."/>
            <person name="Rubini A."/>
            <person name="Sitrit Y."/>
            <person name="Splivallo R."/>
            <person name="Traeger S."/>
            <person name="Wang M."/>
            <person name="Zifcakova L."/>
            <person name="Wipf D."/>
            <person name="Zambonelli A."/>
            <person name="Paolocci F."/>
            <person name="Nowrousian M."/>
            <person name="Ottonello S."/>
            <person name="Baldrian P."/>
            <person name="Spatafora J.W."/>
            <person name="Henrissat B."/>
            <person name="Nagy L.G."/>
            <person name="Aury J.M."/>
            <person name="Wincker P."/>
            <person name="Grigoriev I.V."/>
            <person name="Bonfante P."/>
            <person name="Martin F.M."/>
        </authorList>
    </citation>
    <scope>NUCLEOTIDE SEQUENCE [LARGE SCALE GENOMIC DNA]</scope>
    <source>
        <strain evidence="1 2">ATCC MYA-4762</strain>
    </source>
</reference>
<dbReference type="EMBL" id="ML121631">
    <property type="protein sequence ID" value="RPB18429.1"/>
    <property type="molecule type" value="Genomic_DNA"/>
</dbReference>
<feature type="non-terminal residue" evidence="1">
    <location>
        <position position="51"/>
    </location>
</feature>
<proteinExistence type="predicted"/>
<name>A0A3N4LAC6_9PEZI</name>
<sequence length="51" mass="5925">SLSTPEAWHFLNRHRRHGPVSTPEAWHCLDARSMALSRSWRHGTVDGLYQL</sequence>
<evidence type="ECO:0000313" key="1">
    <source>
        <dbReference type="EMBL" id="RPB18429.1"/>
    </source>
</evidence>
<dbReference type="InParanoid" id="A0A3N4LAC6"/>
<accession>A0A3N4LAC6</accession>
<dbReference type="AlphaFoldDB" id="A0A3N4LAC6"/>
<protein>
    <submittedName>
        <fullName evidence="1">Uncharacterized protein</fullName>
    </submittedName>
</protein>